<dbReference type="InterPro" id="IPR008042">
    <property type="entry name" value="Retrotrans_Pao"/>
</dbReference>
<dbReference type="Pfam" id="PF05380">
    <property type="entry name" value="Peptidase_A17"/>
    <property type="match status" value="1"/>
</dbReference>
<sequence>MFLLFDNPEEGTEQFKTIKDHFLKASMKIREWLSNSSQIMEIIPDELKQKSFIAKVLGLEWDSKNDTLQLQLRNESKVEKWTKRSVLKFIASTFDPLGFLSPVTVQGRAFMQELFKEGLTWDEPLPEKLLKVWQPVFSDWNGIVKIPRRLTFEKFPDAKVIEIHAFGDASQTAYCACVYLRIPTSSGYVTPLVFAKTKLQPLNKILTIPKMEVMGIWLASKISSFVAKELELEVSQRFIWTDSQISCYWFQKHPKDVFVTNRLREVLETRSELMFVPGKLNPADLGTRGVKFEELLKADAWWKGPGFLRKSPEKWPKFPKLDSDLTQTVTAFVAINEFHFTTVLQNVEVQREFDVNSNESWASLKRAVALQLYPNKTVDLLNAKELELAERAIIAQEQQFFLTSKLEKDFKLLKDDNNLYRIHCRFDHADLRKVLDTVWKNDCEKVFEKMQ</sequence>
<organism evidence="1 2">
    <name type="scientific">Panagrolaimus superbus</name>
    <dbReference type="NCBI Taxonomy" id="310955"/>
    <lineage>
        <taxon>Eukaryota</taxon>
        <taxon>Metazoa</taxon>
        <taxon>Ecdysozoa</taxon>
        <taxon>Nematoda</taxon>
        <taxon>Chromadorea</taxon>
        <taxon>Rhabditida</taxon>
        <taxon>Tylenchina</taxon>
        <taxon>Panagrolaimomorpha</taxon>
        <taxon>Panagrolaimoidea</taxon>
        <taxon>Panagrolaimidae</taxon>
        <taxon>Panagrolaimus</taxon>
    </lineage>
</organism>
<proteinExistence type="predicted"/>
<dbReference type="WBParaSite" id="PSU_v2.g3063.t1">
    <property type="protein sequence ID" value="PSU_v2.g3063.t1"/>
    <property type="gene ID" value="PSU_v2.g3063"/>
</dbReference>
<reference evidence="2" key="1">
    <citation type="submission" date="2022-11" db="UniProtKB">
        <authorList>
            <consortium name="WormBaseParasite"/>
        </authorList>
    </citation>
    <scope>IDENTIFICATION</scope>
</reference>
<protein>
    <submittedName>
        <fullName evidence="2">Pao retrotransposon peptidase</fullName>
    </submittedName>
</protein>
<evidence type="ECO:0000313" key="2">
    <source>
        <dbReference type="WBParaSite" id="PSU_v2.g3063.t1"/>
    </source>
</evidence>
<dbReference type="PANTHER" id="PTHR47331">
    <property type="entry name" value="PHD-TYPE DOMAIN-CONTAINING PROTEIN"/>
    <property type="match status" value="1"/>
</dbReference>
<dbReference type="PANTHER" id="PTHR47331:SF5">
    <property type="entry name" value="RIBONUCLEASE H"/>
    <property type="match status" value="1"/>
</dbReference>
<dbReference type="InterPro" id="IPR043502">
    <property type="entry name" value="DNA/RNA_pol_sf"/>
</dbReference>
<dbReference type="AlphaFoldDB" id="A0A914YYC6"/>
<keyword evidence="1" id="KW-1185">Reference proteome</keyword>
<evidence type="ECO:0000313" key="1">
    <source>
        <dbReference type="Proteomes" id="UP000887577"/>
    </source>
</evidence>
<accession>A0A914YYC6</accession>
<dbReference type="SUPFAM" id="SSF56672">
    <property type="entry name" value="DNA/RNA polymerases"/>
    <property type="match status" value="1"/>
</dbReference>
<dbReference type="Proteomes" id="UP000887577">
    <property type="component" value="Unplaced"/>
</dbReference>
<name>A0A914YYC6_9BILA</name>